<dbReference type="PROSITE" id="PS51015">
    <property type="entry name" value="YDG"/>
    <property type="match status" value="1"/>
</dbReference>
<keyword evidence="1 2" id="KW-0539">Nucleus</keyword>
<dbReference type="PANTHER" id="PTHR14140">
    <property type="entry name" value="E3 UBIQUITIN-PROTEIN LIGASE UHRF-RELATED"/>
    <property type="match status" value="1"/>
</dbReference>
<dbReference type="Pfam" id="PF02182">
    <property type="entry name" value="SAD_SRA"/>
    <property type="match status" value="1"/>
</dbReference>
<evidence type="ECO:0000313" key="5">
    <source>
        <dbReference type="EMBL" id="WVO20460.1"/>
    </source>
</evidence>
<comment type="subcellular location">
    <subcellularLocation>
        <location evidence="2">Nucleus</location>
    </subcellularLocation>
</comment>
<dbReference type="EMBL" id="CP143808">
    <property type="protein sequence ID" value="WVO20460.1"/>
    <property type="molecule type" value="Genomic_DNA"/>
</dbReference>
<dbReference type="InterPro" id="IPR045134">
    <property type="entry name" value="UHRF1/2-like"/>
</dbReference>
<sequence length="339" mass="37704">MNLTYEEQRLENIRKNEDLLKSLGLGTASGTRTLASASNLKTAKNKRGYDDILADKRSTQRNRAGVPRKQPTEDCEVIPQSAVKRRRSVRLGGRGKPDHTNGQITFNNENRDTLHTVLRHTEWTHIDPESEGQGIGPAKARKLGVRIHNPKTFGHIPGVEVGKWWATRMEASADAVHAPTVAGISGNPHDGAWSVALSGGYPDDIDLGYAFTYTGCGGRDLKGTKQNPKNLRTAPQTSHQSFDNPLNAALKRSAETRNPVRVIRGYKLQSQYAPLTGYRYDGLYVVEKAWMAKGLTNGLMVCRYAFKRMDHQEPLPQRDLDHDDDNNKADVPKTELSEL</sequence>
<dbReference type="RefSeq" id="XP_064719699.1">
    <property type="nucleotide sequence ID" value="XM_064863627.1"/>
</dbReference>
<evidence type="ECO:0000256" key="2">
    <source>
        <dbReference type="PROSITE-ProRule" id="PRU00358"/>
    </source>
</evidence>
<protein>
    <recommendedName>
        <fullName evidence="4">YDG domain-containing protein</fullName>
    </recommendedName>
</protein>
<feature type="compositionally biased region" description="Polar residues" evidence="3">
    <location>
        <begin position="224"/>
        <end position="243"/>
    </location>
</feature>
<dbReference type="SUPFAM" id="SSF88697">
    <property type="entry name" value="PUA domain-like"/>
    <property type="match status" value="1"/>
</dbReference>
<feature type="region of interest" description="Disordered" evidence="3">
    <location>
        <begin position="222"/>
        <end position="243"/>
    </location>
</feature>
<dbReference type="GeneID" id="89988531"/>
<name>A0ABZ2AV87_9TREE</name>
<proteinExistence type="predicted"/>
<dbReference type="InterPro" id="IPR015947">
    <property type="entry name" value="PUA-like_sf"/>
</dbReference>
<organism evidence="5 6">
    <name type="scientific">Cryptococcus decagattii</name>
    <dbReference type="NCBI Taxonomy" id="1859122"/>
    <lineage>
        <taxon>Eukaryota</taxon>
        <taxon>Fungi</taxon>
        <taxon>Dikarya</taxon>
        <taxon>Basidiomycota</taxon>
        <taxon>Agaricomycotina</taxon>
        <taxon>Tremellomycetes</taxon>
        <taxon>Tremellales</taxon>
        <taxon>Cryptococcaceae</taxon>
        <taxon>Cryptococcus</taxon>
        <taxon>Cryptococcus gattii species complex</taxon>
    </lineage>
</organism>
<reference evidence="5 6" key="1">
    <citation type="submission" date="2024-01" db="EMBL/GenBank/DDBJ databases">
        <title>Comparative genomics of Cryptococcus and Kwoniella reveals pathogenesis evolution and contrasting modes of karyotype evolution via chromosome fusion or intercentromeric recombination.</title>
        <authorList>
            <person name="Coelho M.A."/>
            <person name="David-Palma M."/>
            <person name="Shea T."/>
            <person name="Bowers K."/>
            <person name="McGinley-Smith S."/>
            <person name="Mohammad A.W."/>
            <person name="Gnirke A."/>
            <person name="Yurkov A.M."/>
            <person name="Nowrousian M."/>
            <person name="Sun S."/>
            <person name="Cuomo C.A."/>
            <person name="Heitman J."/>
        </authorList>
    </citation>
    <scope>NUCLEOTIDE SEQUENCE [LARGE SCALE GENOMIC DNA]</scope>
    <source>
        <strain evidence="5 6">7685027</strain>
    </source>
</reference>
<keyword evidence="6" id="KW-1185">Reference proteome</keyword>
<dbReference type="SMART" id="SM00466">
    <property type="entry name" value="SRA"/>
    <property type="match status" value="1"/>
</dbReference>
<feature type="domain" description="YDG" evidence="4">
    <location>
        <begin position="154"/>
        <end position="308"/>
    </location>
</feature>
<evidence type="ECO:0000256" key="3">
    <source>
        <dbReference type="SAM" id="MobiDB-lite"/>
    </source>
</evidence>
<accession>A0ABZ2AV87</accession>
<dbReference type="Gene3D" id="2.30.280.10">
    <property type="entry name" value="SRA-YDG"/>
    <property type="match status" value="1"/>
</dbReference>
<gene>
    <name evidence="5" type="ORF">IAS62_001757</name>
</gene>
<dbReference type="InterPro" id="IPR036987">
    <property type="entry name" value="SRA-YDG_sf"/>
</dbReference>
<evidence type="ECO:0000256" key="1">
    <source>
        <dbReference type="ARBA" id="ARBA00023242"/>
    </source>
</evidence>
<evidence type="ECO:0000259" key="4">
    <source>
        <dbReference type="PROSITE" id="PS51015"/>
    </source>
</evidence>
<dbReference type="Proteomes" id="UP001432216">
    <property type="component" value="Chromosome 3"/>
</dbReference>
<feature type="region of interest" description="Disordered" evidence="3">
    <location>
        <begin position="315"/>
        <end position="339"/>
    </location>
</feature>
<dbReference type="PANTHER" id="PTHR14140:SF27">
    <property type="entry name" value="OS04G0289800 PROTEIN"/>
    <property type="match status" value="1"/>
</dbReference>
<evidence type="ECO:0000313" key="6">
    <source>
        <dbReference type="Proteomes" id="UP001432216"/>
    </source>
</evidence>
<dbReference type="InterPro" id="IPR003105">
    <property type="entry name" value="SRA_YDG"/>
</dbReference>